<feature type="signal peptide" evidence="1">
    <location>
        <begin position="1"/>
        <end position="23"/>
    </location>
</feature>
<evidence type="ECO:0000256" key="1">
    <source>
        <dbReference type="SAM" id="SignalP"/>
    </source>
</evidence>
<sequence length="207" mass="21797">MRSISIAATAAACLALAACAYKAETISTPAYNVPLSYTAKIGGKWLLAVDTDRFSTVVRSSGMQCAAHNYPLDLKGSFETSVRQTLENVFQDLEVVEKPVPADQLAARGARGMISIRGEDIRGRLDVIPGFFTSAMRTRVELATAVTVDGRRGRLLGVTVDGDAEADGEAGFACEGGSRALAEAAGQAMRDNLRAVAEALGNASQLR</sequence>
<evidence type="ECO:0000313" key="3">
    <source>
        <dbReference type="Proteomes" id="UP000008130"/>
    </source>
</evidence>
<proteinExistence type="predicted"/>
<name>F2J540_POLGS</name>
<dbReference type="KEGG" id="pgv:SL003B_1654"/>
<feature type="chain" id="PRO_5003280141" description="Lipoprotein" evidence="1">
    <location>
        <begin position="24"/>
        <end position="207"/>
    </location>
</feature>
<dbReference type="eggNOG" id="ENOG5033106">
    <property type="taxonomic scope" value="Bacteria"/>
</dbReference>
<accession>F2J540</accession>
<keyword evidence="3" id="KW-1185">Reference proteome</keyword>
<gene>
    <name evidence="2" type="ordered locus">SL003B_1654</name>
</gene>
<dbReference type="EMBL" id="CP002568">
    <property type="protein sequence ID" value="ADZ70082.1"/>
    <property type="molecule type" value="Genomic_DNA"/>
</dbReference>
<protein>
    <recommendedName>
        <fullName evidence="4">Lipoprotein</fullName>
    </recommendedName>
</protein>
<keyword evidence="1" id="KW-0732">Signal</keyword>
<dbReference type="RefSeq" id="WP_013652399.1">
    <property type="nucleotide sequence ID" value="NC_015259.1"/>
</dbReference>
<dbReference type="Proteomes" id="UP000008130">
    <property type="component" value="Chromosome"/>
</dbReference>
<dbReference type="AlphaFoldDB" id="F2J540"/>
<dbReference type="HOGENOM" id="CLU_1325347_0_0_5"/>
<evidence type="ECO:0000313" key="2">
    <source>
        <dbReference type="EMBL" id="ADZ70082.1"/>
    </source>
</evidence>
<organism evidence="2 3">
    <name type="scientific">Polymorphum gilvum (strain LMG 25793 / CGMCC 1.9160 / SL003B-26A1)</name>
    <dbReference type="NCBI Taxonomy" id="991905"/>
    <lineage>
        <taxon>Bacteria</taxon>
        <taxon>Pseudomonadati</taxon>
        <taxon>Pseudomonadota</taxon>
        <taxon>Alphaproteobacteria</taxon>
        <taxon>Rhodobacterales</taxon>
        <taxon>Paracoccaceae</taxon>
        <taxon>Polymorphum</taxon>
    </lineage>
</organism>
<dbReference type="PROSITE" id="PS51257">
    <property type="entry name" value="PROKAR_LIPOPROTEIN"/>
    <property type="match status" value="1"/>
</dbReference>
<evidence type="ECO:0008006" key="4">
    <source>
        <dbReference type="Google" id="ProtNLM"/>
    </source>
</evidence>
<reference evidence="2 3" key="1">
    <citation type="journal article" date="2011" name="J. Bacteriol.">
        <title>Complete genome sequence of Polymorphum gilvum SL003B-26A1T, a crude oil-degrading bacterium from oil-polluted saline soil.</title>
        <authorList>
            <person name="Li S.G."/>
            <person name="Tang Y.Q."/>
            <person name="Nie Y."/>
            <person name="Cai M."/>
            <person name="Wu X.L."/>
        </authorList>
    </citation>
    <scope>NUCLEOTIDE SEQUENCE [LARGE SCALE GENOMIC DNA]</scope>
    <source>
        <strain evidence="3">LMG 25793 / CGMCC 1.9160 / SL003B-26A1</strain>
    </source>
</reference>